<organism evidence="2 3">
    <name type="scientific">Winogradskya consettensis</name>
    <dbReference type="NCBI Taxonomy" id="113560"/>
    <lineage>
        <taxon>Bacteria</taxon>
        <taxon>Bacillati</taxon>
        <taxon>Actinomycetota</taxon>
        <taxon>Actinomycetes</taxon>
        <taxon>Micromonosporales</taxon>
        <taxon>Micromonosporaceae</taxon>
        <taxon>Winogradskya</taxon>
    </lineage>
</organism>
<dbReference type="InterPro" id="IPR051021">
    <property type="entry name" value="Mito_Ser/Thr_phosphatase"/>
</dbReference>
<gene>
    <name evidence="2" type="ORF">Aco04nite_40050</name>
</gene>
<evidence type="ECO:0000313" key="2">
    <source>
        <dbReference type="EMBL" id="GIM74387.1"/>
    </source>
</evidence>
<dbReference type="InterPro" id="IPR029033">
    <property type="entry name" value="His_PPase_superfam"/>
</dbReference>
<name>A0A919SMY1_9ACTN</name>
<dbReference type="PANTHER" id="PTHR20935:SF0">
    <property type="entry name" value="SERINE_THREONINE-PROTEIN PHOSPHATASE PGAM5, MITOCHONDRIAL"/>
    <property type="match status" value="1"/>
</dbReference>
<evidence type="ECO:0000256" key="1">
    <source>
        <dbReference type="ARBA" id="ARBA00022801"/>
    </source>
</evidence>
<dbReference type="Pfam" id="PF00300">
    <property type="entry name" value="His_Phos_1"/>
    <property type="match status" value="2"/>
</dbReference>
<accession>A0A919SMY1</accession>
<protein>
    <submittedName>
        <fullName evidence="2">Phosphoglycerate mutase</fullName>
    </submittedName>
</protein>
<keyword evidence="3" id="KW-1185">Reference proteome</keyword>
<reference evidence="2" key="1">
    <citation type="submission" date="2021-03" db="EMBL/GenBank/DDBJ databases">
        <title>Whole genome shotgun sequence of Actinoplanes consettensis NBRC 14913.</title>
        <authorList>
            <person name="Komaki H."/>
            <person name="Tamura T."/>
        </authorList>
    </citation>
    <scope>NUCLEOTIDE SEQUENCE</scope>
    <source>
        <strain evidence="2">NBRC 14913</strain>
    </source>
</reference>
<evidence type="ECO:0000313" key="3">
    <source>
        <dbReference type="Proteomes" id="UP000680865"/>
    </source>
</evidence>
<dbReference type="AlphaFoldDB" id="A0A919SMY1"/>
<sequence length="191" mass="20777">MTATRWLYLARHGDAAETGGLTDTGREQAKLLAERLSDVPLAIVTHSPLQRAAETAAAVHAPSTEIWAAAGDYVPFVPDPVPPALEGYTPQERADGARWAAEALDRFAKPVEGDIETHELVITHAFLVAWFVRDALGAPPERWLGLNSANCALTVIRYTPDRPPALVLFNDLSHLPPELRWTGFSSGLVPR</sequence>
<keyword evidence="1" id="KW-0378">Hydrolase</keyword>
<dbReference type="InterPro" id="IPR013078">
    <property type="entry name" value="His_Pase_superF_clade-1"/>
</dbReference>
<dbReference type="Proteomes" id="UP000680865">
    <property type="component" value="Unassembled WGS sequence"/>
</dbReference>
<dbReference type="CDD" id="cd07040">
    <property type="entry name" value="HP"/>
    <property type="match status" value="1"/>
</dbReference>
<dbReference type="EMBL" id="BOQP01000020">
    <property type="protein sequence ID" value="GIM74387.1"/>
    <property type="molecule type" value="Genomic_DNA"/>
</dbReference>
<comment type="caution">
    <text evidence="2">The sequence shown here is derived from an EMBL/GenBank/DDBJ whole genome shotgun (WGS) entry which is preliminary data.</text>
</comment>
<proteinExistence type="predicted"/>
<dbReference type="Gene3D" id="3.40.50.1240">
    <property type="entry name" value="Phosphoglycerate mutase-like"/>
    <property type="match status" value="1"/>
</dbReference>
<dbReference type="SMART" id="SM00855">
    <property type="entry name" value="PGAM"/>
    <property type="match status" value="1"/>
</dbReference>
<dbReference type="GO" id="GO:0016787">
    <property type="term" value="F:hydrolase activity"/>
    <property type="evidence" value="ECO:0007669"/>
    <property type="project" value="UniProtKB-KW"/>
</dbReference>
<dbReference type="PANTHER" id="PTHR20935">
    <property type="entry name" value="PHOSPHOGLYCERATE MUTASE-RELATED"/>
    <property type="match status" value="1"/>
</dbReference>
<dbReference type="SUPFAM" id="SSF53254">
    <property type="entry name" value="Phosphoglycerate mutase-like"/>
    <property type="match status" value="1"/>
</dbReference>
<dbReference type="RefSeq" id="WP_212998742.1">
    <property type="nucleotide sequence ID" value="NZ_BAAATW010000004.1"/>
</dbReference>